<feature type="coiled-coil region" evidence="7">
    <location>
        <begin position="59"/>
        <end position="86"/>
    </location>
</feature>
<dbReference type="GO" id="GO:0045087">
    <property type="term" value="P:innate immune response"/>
    <property type="evidence" value="ECO:0007669"/>
    <property type="project" value="UniProtKB-KW"/>
</dbReference>
<accession>A0A401S6F3</accession>
<dbReference type="OrthoDB" id="10043504at2759"/>
<dbReference type="InterPro" id="IPR019734">
    <property type="entry name" value="TPR_rpt"/>
</dbReference>
<organism evidence="8 9">
    <name type="scientific">Chiloscyllium punctatum</name>
    <name type="common">Brownbanded bambooshark</name>
    <name type="synonym">Hemiscyllium punctatum</name>
    <dbReference type="NCBI Taxonomy" id="137246"/>
    <lineage>
        <taxon>Eukaryota</taxon>
        <taxon>Metazoa</taxon>
        <taxon>Chordata</taxon>
        <taxon>Craniata</taxon>
        <taxon>Vertebrata</taxon>
        <taxon>Chondrichthyes</taxon>
        <taxon>Elasmobranchii</taxon>
        <taxon>Galeomorphii</taxon>
        <taxon>Galeoidea</taxon>
        <taxon>Orectolobiformes</taxon>
        <taxon>Hemiscylliidae</taxon>
        <taxon>Chiloscyllium</taxon>
    </lineage>
</organism>
<dbReference type="AlphaFoldDB" id="A0A401S6F3"/>
<evidence type="ECO:0000256" key="2">
    <source>
        <dbReference type="ARBA" id="ARBA00022737"/>
    </source>
</evidence>
<evidence type="ECO:0000256" key="3">
    <source>
        <dbReference type="ARBA" id="ARBA00022803"/>
    </source>
</evidence>
<dbReference type="PROSITE" id="PS50005">
    <property type="entry name" value="TPR"/>
    <property type="match status" value="1"/>
</dbReference>
<reference evidence="8 9" key="1">
    <citation type="journal article" date="2018" name="Nat. Ecol. Evol.">
        <title>Shark genomes provide insights into elasmobranch evolution and the origin of vertebrates.</title>
        <authorList>
            <person name="Hara Y"/>
            <person name="Yamaguchi K"/>
            <person name="Onimaru K"/>
            <person name="Kadota M"/>
            <person name="Koyanagi M"/>
            <person name="Keeley SD"/>
            <person name="Tatsumi K"/>
            <person name="Tanaka K"/>
            <person name="Motone F"/>
            <person name="Kageyama Y"/>
            <person name="Nozu R"/>
            <person name="Adachi N"/>
            <person name="Nishimura O"/>
            <person name="Nakagawa R"/>
            <person name="Tanegashima C"/>
            <person name="Kiyatake I"/>
            <person name="Matsumoto R"/>
            <person name="Murakumo K"/>
            <person name="Nishida K"/>
            <person name="Terakita A"/>
            <person name="Kuratani S"/>
            <person name="Sato K"/>
            <person name="Hyodo S Kuraku.S."/>
        </authorList>
    </citation>
    <scope>NUCLEOTIDE SEQUENCE [LARGE SCALE GENOMIC DNA]</scope>
</reference>
<dbReference type="SUPFAM" id="SSF48452">
    <property type="entry name" value="TPR-like"/>
    <property type="match status" value="2"/>
</dbReference>
<keyword evidence="7" id="KW-0175">Coiled coil</keyword>
<dbReference type="InterPro" id="IPR011990">
    <property type="entry name" value="TPR-like_helical_dom_sf"/>
</dbReference>
<evidence type="ECO:0000256" key="7">
    <source>
        <dbReference type="SAM" id="Coils"/>
    </source>
</evidence>
<evidence type="ECO:0000256" key="6">
    <source>
        <dbReference type="PROSITE-ProRule" id="PRU00339"/>
    </source>
</evidence>
<gene>
    <name evidence="8" type="ORF">chiPu_0004388</name>
</gene>
<keyword evidence="9" id="KW-1185">Reference proteome</keyword>
<dbReference type="Gene3D" id="1.25.40.10">
    <property type="entry name" value="Tetratricopeptide repeat domain"/>
    <property type="match status" value="3"/>
</dbReference>
<proteinExistence type="inferred from homology"/>
<sequence length="466" mass="54361">MGDTEKDLLKVNLDQLQCHFTWTPQTETINWDDMKHRLEDSIQLDVKYQARSYNHLAFINCLQGNCEEAIQNLKQAERILRERHEDEFEKRILVTYGNYAWVYYHMDRLEEAQSYLDKLETVCKLFPEASRFTAMIPEVYGEKGWSLLTTAPQYYEEAKECFTKVLEEDPDNIEWNFGYATALSRLEGFSFIPESHEPTESMKQFRRVLELDPDHAESMVLLALKLQEFNQKEEASTLVERALQKSPDLPYVLRYAAKFYRKEGDLENAVKLLEKALKITPNSTFLYHQIGQCLQNKLFALLKGPGSKIQEKEALIKQCKQYFGKAVELKPSFISAKLAFASICSINKEYCEAKEIYSNLLKLQSIRPEDKQEIYYKAGLFELHCKEESKAITLLLEGFSIKCNSYLQKYFQTNLEKIAKRRLQNNPGDIKALCILGVMYLLDGEVSGIRQHFARIKLQELFNEKQ</sequence>
<dbReference type="GO" id="GO:0051607">
    <property type="term" value="P:defense response to virus"/>
    <property type="evidence" value="ECO:0007669"/>
    <property type="project" value="TreeGrafter"/>
</dbReference>
<keyword evidence="3 6" id="KW-0802">TPR repeat</keyword>
<comment type="similarity">
    <text evidence="5">Belongs to the IFIT family.</text>
</comment>
<keyword evidence="4" id="KW-0391">Immunity</keyword>
<protein>
    <submittedName>
        <fullName evidence="8">Uncharacterized protein</fullName>
    </submittedName>
</protein>
<comment type="caution">
    <text evidence="8">The sequence shown here is derived from an EMBL/GenBank/DDBJ whole genome shotgun (WGS) entry which is preliminary data.</text>
</comment>
<dbReference type="PANTHER" id="PTHR10271">
    <property type="entry name" value="INTERFERON-INDUCED PROTEIN WITH TETRATRICOPEPTIDE REPEATS"/>
    <property type="match status" value="1"/>
</dbReference>
<dbReference type="Pfam" id="PF13181">
    <property type="entry name" value="TPR_8"/>
    <property type="match status" value="2"/>
</dbReference>
<keyword evidence="1" id="KW-0399">Innate immunity</keyword>
<dbReference type="PANTHER" id="PTHR10271:SF0">
    <property type="entry name" value="INTERFERON-INDUCED PROTEIN WITH TETRATRICOPEPTIDE REPEATS 5"/>
    <property type="match status" value="1"/>
</dbReference>
<name>A0A401S6F3_CHIPU</name>
<dbReference type="Proteomes" id="UP000287033">
    <property type="component" value="Unassembled WGS sequence"/>
</dbReference>
<dbReference type="OMA" id="FIPESHE"/>
<dbReference type="SMART" id="SM00028">
    <property type="entry name" value="TPR"/>
    <property type="match status" value="5"/>
</dbReference>
<dbReference type="Pfam" id="PF13424">
    <property type="entry name" value="TPR_12"/>
    <property type="match status" value="1"/>
</dbReference>
<keyword evidence="2" id="KW-0677">Repeat</keyword>
<evidence type="ECO:0000256" key="4">
    <source>
        <dbReference type="ARBA" id="ARBA00022859"/>
    </source>
</evidence>
<evidence type="ECO:0000256" key="5">
    <source>
        <dbReference type="ARBA" id="ARBA00038336"/>
    </source>
</evidence>
<dbReference type="FunFam" id="1.25.40.10:FF:000036">
    <property type="entry name" value="interferon-induced protein with tetratricopeptide repeats 5"/>
    <property type="match status" value="1"/>
</dbReference>
<evidence type="ECO:0000256" key="1">
    <source>
        <dbReference type="ARBA" id="ARBA00022588"/>
    </source>
</evidence>
<dbReference type="STRING" id="137246.A0A401S6F3"/>
<evidence type="ECO:0000313" key="8">
    <source>
        <dbReference type="EMBL" id="GCC25974.1"/>
    </source>
</evidence>
<feature type="repeat" description="TPR" evidence="6">
    <location>
        <begin position="250"/>
        <end position="283"/>
    </location>
</feature>
<dbReference type="GO" id="GO:0005829">
    <property type="term" value="C:cytosol"/>
    <property type="evidence" value="ECO:0007669"/>
    <property type="project" value="TreeGrafter"/>
</dbReference>
<evidence type="ECO:0000313" key="9">
    <source>
        <dbReference type="Proteomes" id="UP000287033"/>
    </source>
</evidence>
<dbReference type="EMBL" id="BEZZ01000106">
    <property type="protein sequence ID" value="GCC25974.1"/>
    <property type="molecule type" value="Genomic_DNA"/>
</dbReference>